<dbReference type="InterPro" id="IPR015422">
    <property type="entry name" value="PyrdxlP-dep_Trfase_small"/>
</dbReference>
<dbReference type="PANTHER" id="PTHR30244:SF34">
    <property type="entry name" value="DTDP-4-AMINO-4,6-DIDEOXYGALACTOSE TRANSAMINASE"/>
    <property type="match status" value="1"/>
</dbReference>
<dbReference type="GO" id="GO:0000271">
    <property type="term" value="P:polysaccharide biosynthetic process"/>
    <property type="evidence" value="ECO:0007669"/>
    <property type="project" value="TreeGrafter"/>
</dbReference>
<accession>X0XGE0</accession>
<comment type="caution">
    <text evidence="1">The sequence shown here is derived from an EMBL/GenBank/DDBJ whole genome shotgun (WGS) entry which is preliminary data.</text>
</comment>
<dbReference type="GO" id="GO:0008483">
    <property type="term" value="F:transaminase activity"/>
    <property type="evidence" value="ECO:0007669"/>
    <property type="project" value="TreeGrafter"/>
</dbReference>
<dbReference type="AlphaFoldDB" id="X0XGE0"/>
<protein>
    <recommendedName>
        <fullName evidence="2">UDP-4-amino-4, 6-dideoxy-N-acetyl-beta-L-altrosamine transaminase</fullName>
    </recommendedName>
</protein>
<sequence>GRDPNHSWHLFQVRLVLQKLTIDRDRFVDALMEMGIGVSVHFIPLHIMPYYRGAYGLKERDFPIALKCYCETISLPIYPDLTEEQVHRIISAIKELGERNYRKR</sequence>
<reference evidence="1" key="1">
    <citation type="journal article" date="2014" name="Front. Microbiol.">
        <title>High frequency of phylogenetically diverse reductive dehalogenase-homologous genes in deep subseafloor sedimentary metagenomes.</title>
        <authorList>
            <person name="Kawai M."/>
            <person name="Futagami T."/>
            <person name="Toyoda A."/>
            <person name="Takaki Y."/>
            <person name="Nishi S."/>
            <person name="Hori S."/>
            <person name="Arai W."/>
            <person name="Tsubouchi T."/>
            <person name="Morono Y."/>
            <person name="Uchiyama I."/>
            <person name="Ito T."/>
            <person name="Fujiyama A."/>
            <person name="Inagaki F."/>
            <person name="Takami H."/>
        </authorList>
    </citation>
    <scope>NUCLEOTIDE SEQUENCE</scope>
    <source>
        <strain evidence="1">Expedition CK06-06</strain>
    </source>
</reference>
<dbReference type="Pfam" id="PF01041">
    <property type="entry name" value="DegT_DnrJ_EryC1"/>
    <property type="match status" value="1"/>
</dbReference>
<dbReference type="Gene3D" id="3.90.1150.10">
    <property type="entry name" value="Aspartate Aminotransferase, domain 1"/>
    <property type="match status" value="1"/>
</dbReference>
<dbReference type="SUPFAM" id="SSF53383">
    <property type="entry name" value="PLP-dependent transferases"/>
    <property type="match status" value="1"/>
</dbReference>
<dbReference type="PANTHER" id="PTHR30244">
    <property type="entry name" value="TRANSAMINASE"/>
    <property type="match status" value="1"/>
</dbReference>
<organism evidence="1">
    <name type="scientific">marine sediment metagenome</name>
    <dbReference type="NCBI Taxonomy" id="412755"/>
    <lineage>
        <taxon>unclassified sequences</taxon>
        <taxon>metagenomes</taxon>
        <taxon>ecological metagenomes</taxon>
    </lineage>
</organism>
<dbReference type="InterPro" id="IPR015424">
    <property type="entry name" value="PyrdxlP-dep_Trfase"/>
</dbReference>
<dbReference type="GO" id="GO:0030170">
    <property type="term" value="F:pyridoxal phosphate binding"/>
    <property type="evidence" value="ECO:0007669"/>
    <property type="project" value="TreeGrafter"/>
</dbReference>
<dbReference type="InterPro" id="IPR000653">
    <property type="entry name" value="DegT/StrS_aminotransferase"/>
</dbReference>
<proteinExistence type="predicted"/>
<evidence type="ECO:0000313" key="1">
    <source>
        <dbReference type="EMBL" id="GAG42200.1"/>
    </source>
</evidence>
<feature type="non-terminal residue" evidence="1">
    <location>
        <position position="1"/>
    </location>
</feature>
<gene>
    <name evidence="1" type="ORF">S01H1_84386</name>
</gene>
<name>X0XGE0_9ZZZZ</name>
<dbReference type="EMBL" id="BARS01057597">
    <property type="protein sequence ID" value="GAG42200.1"/>
    <property type="molecule type" value="Genomic_DNA"/>
</dbReference>
<evidence type="ECO:0008006" key="2">
    <source>
        <dbReference type="Google" id="ProtNLM"/>
    </source>
</evidence>